<dbReference type="EMBL" id="OC915960">
    <property type="protein sequence ID" value="CAD7642599.1"/>
    <property type="molecule type" value="Genomic_DNA"/>
</dbReference>
<reference evidence="7" key="1">
    <citation type="submission" date="2020-11" db="EMBL/GenBank/DDBJ databases">
        <authorList>
            <person name="Tran Van P."/>
        </authorList>
    </citation>
    <scope>NUCLEOTIDE SEQUENCE</scope>
</reference>
<dbReference type="PANTHER" id="PTHR47735:SF9">
    <property type="entry name" value="POTASSIUM VOLTAGE-GATED CHANNEL SUBFAMILY KQT MEMBER 4-LIKE ISOFORM X1"/>
    <property type="match status" value="1"/>
</dbReference>
<evidence type="ECO:0000256" key="4">
    <source>
        <dbReference type="ARBA" id="ARBA00023136"/>
    </source>
</evidence>
<keyword evidence="2 5" id="KW-0812">Transmembrane</keyword>
<dbReference type="Proteomes" id="UP000728032">
    <property type="component" value="Unassembled WGS sequence"/>
</dbReference>
<gene>
    <name evidence="7" type="ORF">ONB1V03_LOCUS3677</name>
</gene>
<evidence type="ECO:0000256" key="3">
    <source>
        <dbReference type="ARBA" id="ARBA00022989"/>
    </source>
</evidence>
<feature type="transmembrane region" description="Helical" evidence="5">
    <location>
        <begin position="94"/>
        <end position="117"/>
    </location>
</feature>
<feature type="domain" description="Ion transport" evidence="6">
    <location>
        <begin position="97"/>
        <end position="322"/>
    </location>
</feature>
<dbReference type="EMBL" id="CAJPVJ010001135">
    <property type="protein sequence ID" value="CAG2164117.1"/>
    <property type="molecule type" value="Genomic_DNA"/>
</dbReference>
<feature type="transmembrane region" description="Helical" evidence="5">
    <location>
        <begin position="312"/>
        <end position="332"/>
    </location>
</feature>
<feature type="transmembrane region" description="Helical" evidence="5">
    <location>
        <begin position="245"/>
        <end position="266"/>
    </location>
</feature>
<dbReference type="InterPro" id="IPR005821">
    <property type="entry name" value="Ion_trans_dom"/>
</dbReference>
<dbReference type="InterPro" id="IPR027359">
    <property type="entry name" value="Volt_channel_dom_sf"/>
</dbReference>
<dbReference type="PRINTS" id="PR01459">
    <property type="entry name" value="KCNQCHANNEL"/>
</dbReference>
<dbReference type="Gene3D" id="1.10.287.70">
    <property type="match status" value="1"/>
</dbReference>
<evidence type="ECO:0000256" key="2">
    <source>
        <dbReference type="ARBA" id="ARBA00022692"/>
    </source>
</evidence>
<proteinExistence type="predicted"/>
<dbReference type="Gene3D" id="6.10.140.1910">
    <property type="match status" value="1"/>
</dbReference>
<evidence type="ECO:0000259" key="6">
    <source>
        <dbReference type="Pfam" id="PF00520"/>
    </source>
</evidence>
<dbReference type="GO" id="GO:0005249">
    <property type="term" value="F:voltage-gated potassium channel activity"/>
    <property type="evidence" value="ECO:0007669"/>
    <property type="project" value="InterPro"/>
</dbReference>
<evidence type="ECO:0000256" key="1">
    <source>
        <dbReference type="ARBA" id="ARBA00004141"/>
    </source>
</evidence>
<dbReference type="PANTHER" id="PTHR47735">
    <property type="entry name" value="POTASSIUM VOLTAGE-GATED CHANNEL SUBFAMILY KQT MEMBER 4"/>
    <property type="match status" value="1"/>
</dbReference>
<keyword evidence="4 5" id="KW-0472">Membrane</keyword>
<dbReference type="AlphaFoldDB" id="A0A7R9QE74"/>
<name>A0A7R9QE74_9ACAR</name>
<evidence type="ECO:0000256" key="5">
    <source>
        <dbReference type="SAM" id="Phobius"/>
    </source>
</evidence>
<evidence type="ECO:0000313" key="8">
    <source>
        <dbReference type="Proteomes" id="UP000728032"/>
    </source>
</evidence>
<feature type="transmembrane region" description="Helical" evidence="5">
    <location>
        <begin position="281"/>
        <end position="300"/>
    </location>
</feature>
<accession>A0A7R9QE74</accession>
<dbReference type="SUPFAM" id="SSF81324">
    <property type="entry name" value="Voltage-gated potassium channels"/>
    <property type="match status" value="1"/>
</dbReference>
<feature type="transmembrane region" description="Helical" evidence="5">
    <location>
        <begin position="167"/>
        <end position="186"/>
    </location>
</feature>
<keyword evidence="3 5" id="KW-1133">Transmembrane helix</keyword>
<organism evidence="7">
    <name type="scientific">Oppiella nova</name>
    <dbReference type="NCBI Taxonomy" id="334625"/>
    <lineage>
        <taxon>Eukaryota</taxon>
        <taxon>Metazoa</taxon>
        <taxon>Ecdysozoa</taxon>
        <taxon>Arthropoda</taxon>
        <taxon>Chelicerata</taxon>
        <taxon>Arachnida</taxon>
        <taxon>Acari</taxon>
        <taxon>Acariformes</taxon>
        <taxon>Sarcoptiformes</taxon>
        <taxon>Oribatida</taxon>
        <taxon>Brachypylina</taxon>
        <taxon>Oppioidea</taxon>
        <taxon>Oppiidae</taxon>
        <taxon>Oppiella</taxon>
    </lineage>
</organism>
<protein>
    <recommendedName>
        <fullName evidence="6">Ion transport domain-containing protein</fullName>
    </recommendedName>
</protein>
<dbReference type="Pfam" id="PF00520">
    <property type="entry name" value="Ion_trans"/>
    <property type="match status" value="1"/>
</dbReference>
<keyword evidence="8" id="KW-1185">Reference proteome</keyword>
<dbReference type="Gene3D" id="1.20.120.350">
    <property type="entry name" value="Voltage-gated potassium channels. Chain C"/>
    <property type="match status" value="1"/>
</dbReference>
<dbReference type="PRINTS" id="PR00169">
    <property type="entry name" value="KCHANNEL"/>
</dbReference>
<feature type="transmembrane region" description="Helical" evidence="5">
    <location>
        <begin position="137"/>
        <end position="155"/>
    </location>
</feature>
<dbReference type="InterPro" id="IPR003937">
    <property type="entry name" value="K_chnl_volt-dep_KCNQ"/>
</dbReference>
<evidence type="ECO:0000313" key="7">
    <source>
        <dbReference type="EMBL" id="CAD7642599.1"/>
    </source>
</evidence>
<sequence>MTKTFVISVNKSGTETANALKSKLFAKLRLRLKTDTDCSQQSTVWFTNYRIRPDPDVINNIYLNTTLPQKDRQLSLYERIQHKIYEFLNKPSGLFAYIYHILVFLLVFLCFIIIVLLSVQKFAAISWKIMDILEKVIIAWFAFEFVIRLWASGCRQAYQGWSGKVRYLLKIQSIIDIVVIGVSLGLLKDHDDDTAHIIFGAALRGFHRLFLILRIVLRWGPGAGQTAFRPFMLMIKALYSDRDPLIMNLYIGLILYLVASYVLYLVESPYNSAQFTSAGASLWWSAENLFAIGAAGVYPITIQGKFVTSISLFLGYTLFMLPSDIMGAGLALKVDQIESEVRNKSQILTAAELIQCYWRLYRKDLTNPRSLSRGTWILRENTTLINRDQKNAVRFIRTLNCCHTEHRQIKNRIQLLHLDIKGLEDRLFTYSHELNNLLSVLNRIGAKRVVANHLRLPSHSFLSNNLLFIYETRRHLIAKPTVI</sequence>
<comment type="subcellular location">
    <subcellularLocation>
        <location evidence="1">Membrane</location>
        <topology evidence="1">Multi-pass membrane protein</topology>
    </subcellularLocation>
</comment>
<dbReference type="GO" id="GO:0008076">
    <property type="term" value="C:voltage-gated potassium channel complex"/>
    <property type="evidence" value="ECO:0007669"/>
    <property type="project" value="TreeGrafter"/>
</dbReference>